<dbReference type="InterPro" id="IPR013766">
    <property type="entry name" value="Thioredoxin_domain"/>
</dbReference>
<dbReference type="Pfam" id="PF00085">
    <property type="entry name" value="Thioredoxin"/>
    <property type="match status" value="1"/>
</dbReference>
<evidence type="ECO:0000313" key="5">
    <source>
        <dbReference type="EMBL" id="KAL0356378.1"/>
    </source>
</evidence>
<keyword evidence="1" id="KW-0677">Repeat</keyword>
<dbReference type="InterPro" id="IPR036249">
    <property type="entry name" value="Thioredoxin-like_sf"/>
</dbReference>
<dbReference type="PANTHER" id="PTHR45883:SF7">
    <property type="entry name" value="TPR REPEAT-CONTAINING THIOREDOXIN TDX"/>
    <property type="match status" value="1"/>
</dbReference>
<dbReference type="Gene3D" id="1.25.40.10">
    <property type="entry name" value="Tetratricopeptide repeat domain"/>
    <property type="match status" value="1"/>
</dbReference>
<dbReference type="SUPFAM" id="SSF52833">
    <property type="entry name" value="Thioredoxin-like"/>
    <property type="match status" value="1"/>
</dbReference>
<dbReference type="PROSITE" id="PS51352">
    <property type="entry name" value="THIOREDOXIN_2"/>
    <property type="match status" value="1"/>
</dbReference>
<dbReference type="GO" id="GO:0006950">
    <property type="term" value="P:response to stress"/>
    <property type="evidence" value="ECO:0007669"/>
    <property type="project" value="UniProtKB-ARBA"/>
</dbReference>
<evidence type="ECO:0000259" key="4">
    <source>
        <dbReference type="PROSITE" id="PS51352"/>
    </source>
</evidence>
<evidence type="ECO:0000256" key="1">
    <source>
        <dbReference type="ARBA" id="ARBA00022737"/>
    </source>
</evidence>
<dbReference type="SUPFAM" id="SSF48452">
    <property type="entry name" value="TPR-like"/>
    <property type="match status" value="1"/>
</dbReference>
<name>A0AAW2PMV0_SESRA</name>
<evidence type="ECO:0000256" key="2">
    <source>
        <dbReference type="ARBA" id="ARBA00022803"/>
    </source>
</evidence>
<feature type="domain" description="Thioredoxin" evidence="4">
    <location>
        <begin position="199"/>
        <end position="325"/>
    </location>
</feature>
<dbReference type="EMBL" id="JACGWJ010000017">
    <property type="protein sequence ID" value="KAL0356378.1"/>
    <property type="molecule type" value="Genomic_DNA"/>
</dbReference>
<comment type="caution">
    <text evidence="5">The sequence shown here is derived from an EMBL/GenBank/DDBJ whole genome shotgun (WGS) entry which is preliminary data.</text>
</comment>
<dbReference type="CDD" id="cd02947">
    <property type="entry name" value="TRX_family"/>
    <property type="match status" value="1"/>
</dbReference>
<protein>
    <submittedName>
        <fullName evidence="5">TPR repeat-containing thioredoxin TDX</fullName>
    </submittedName>
</protein>
<dbReference type="Gene3D" id="3.40.30.10">
    <property type="entry name" value="Glutaredoxin"/>
    <property type="match status" value="1"/>
</dbReference>
<dbReference type="FunFam" id="1.25.40.10:FF:000112">
    <property type="entry name" value="FAM10 family protein"/>
    <property type="match status" value="1"/>
</dbReference>
<dbReference type="PANTHER" id="PTHR45883">
    <property type="entry name" value="HSC70-INTERACTING PROTEIN"/>
    <property type="match status" value="1"/>
</dbReference>
<proteinExistence type="predicted"/>
<keyword evidence="3" id="KW-0175">Coiled coil</keyword>
<feature type="coiled-coil region" evidence="3">
    <location>
        <begin position="177"/>
        <end position="211"/>
    </location>
</feature>
<accession>A0AAW2PMV0</accession>
<keyword evidence="2" id="KW-0802">TPR repeat</keyword>
<evidence type="ECO:0000256" key="3">
    <source>
        <dbReference type="SAM" id="Coils"/>
    </source>
</evidence>
<dbReference type="GO" id="GO:0030544">
    <property type="term" value="F:Hsp70 protein binding"/>
    <property type="evidence" value="ECO:0007669"/>
    <property type="project" value="TreeGrafter"/>
</dbReference>
<dbReference type="InterPro" id="IPR011990">
    <property type="entry name" value="TPR-like_helical_dom_sf"/>
</dbReference>
<organism evidence="5">
    <name type="scientific">Sesamum radiatum</name>
    <name type="common">Black benniseed</name>
    <dbReference type="NCBI Taxonomy" id="300843"/>
    <lineage>
        <taxon>Eukaryota</taxon>
        <taxon>Viridiplantae</taxon>
        <taxon>Streptophyta</taxon>
        <taxon>Embryophyta</taxon>
        <taxon>Tracheophyta</taxon>
        <taxon>Spermatophyta</taxon>
        <taxon>Magnoliopsida</taxon>
        <taxon>eudicotyledons</taxon>
        <taxon>Gunneridae</taxon>
        <taxon>Pentapetalae</taxon>
        <taxon>asterids</taxon>
        <taxon>lamiids</taxon>
        <taxon>Lamiales</taxon>
        <taxon>Pedaliaceae</taxon>
        <taxon>Sesamum</taxon>
    </lineage>
</organism>
<gene>
    <name evidence="5" type="ORF">Sradi_4084700</name>
</gene>
<reference evidence="5" key="2">
    <citation type="journal article" date="2024" name="Plant">
        <title>Genomic evolution and insights into agronomic trait innovations of Sesamum species.</title>
        <authorList>
            <person name="Miao H."/>
            <person name="Wang L."/>
            <person name="Qu L."/>
            <person name="Liu H."/>
            <person name="Sun Y."/>
            <person name="Le M."/>
            <person name="Wang Q."/>
            <person name="Wei S."/>
            <person name="Zheng Y."/>
            <person name="Lin W."/>
            <person name="Duan Y."/>
            <person name="Cao H."/>
            <person name="Xiong S."/>
            <person name="Wang X."/>
            <person name="Wei L."/>
            <person name="Li C."/>
            <person name="Ma Q."/>
            <person name="Ju M."/>
            <person name="Zhao R."/>
            <person name="Li G."/>
            <person name="Mu C."/>
            <person name="Tian Q."/>
            <person name="Mei H."/>
            <person name="Zhang T."/>
            <person name="Gao T."/>
            <person name="Zhang H."/>
        </authorList>
    </citation>
    <scope>NUCLEOTIDE SEQUENCE</scope>
    <source>
        <strain evidence="5">G02</strain>
    </source>
</reference>
<dbReference type="AlphaFoldDB" id="A0AAW2PMV0"/>
<reference evidence="5" key="1">
    <citation type="submission" date="2020-06" db="EMBL/GenBank/DDBJ databases">
        <authorList>
            <person name="Li T."/>
            <person name="Hu X."/>
            <person name="Zhang T."/>
            <person name="Song X."/>
            <person name="Zhang H."/>
            <person name="Dai N."/>
            <person name="Sheng W."/>
            <person name="Hou X."/>
            <person name="Wei L."/>
        </authorList>
    </citation>
    <scope>NUCLEOTIDE SEQUENCE</scope>
    <source>
        <strain evidence="5">G02</strain>
        <tissue evidence="5">Leaf</tissue>
    </source>
</reference>
<sequence length="349" mass="38914">MQVGIGSDLNYVEVTKDKMLGDDMLDEDIIESDVELDNSDVVKPDYDFPKEMGDPTVVVTEEDQVGAQLSKSKAMDAILEGNFDEAINHLTVAINSNPNSATLYASRASVFVKLKKPNAAIRDADAALQINSCLAKGFKARGMAKALLGSWEAAAIDLRVASELDFDEETSMMLKRVEPFAKKIEQHRQKYERLRKERELRKIELEKLRLAQDRSTGKVIEIESSSEIGIKLRAASNLSWLTVVYFTATWSGPCHYIAPRYASLAAKYPKVVFLKVDIDKAKDVALEWNVNSIPSFYLINNGGEIDIMIDVDIDLLENKISKHSGTSEDSLTSALKPCEMKDYEQLLPV</sequence>
<dbReference type="GO" id="GO:0000118">
    <property type="term" value="C:histone deacetylase complex"/>
    <property type="evidence" value="ECO:0007669"/>
    <property type="project" value="TreeGrafter"/>
</dbReference>